<evidence type="ECO:0000256" key="5">
    <source>
        <dbReference type="ARBA" id="ARBA00023004"/>
    </source>
</evidence>
<keyword evidence="11" id="KW-1185">Reference proteome</keyword>
<accession>A0A4P7W6J2</accession>
<geneLocation type="plasmid" evidence="11">
    <name>ph5-1</name>
</geneLocation>
<dbReference type="SFLD" id="SFLDG01384">
    <property type="entry name" value="thioether_bond_formation_requi"/>
    <property type="match status" value="1"/>
</dbReference>
<dbReference type="SUPFAM" id="SSF102114">
    <property type="entry name" value="Radical SAM enzymes"/>
    <property type="match status" value="1"/>
</dbReference>
<dbReference type="SFLD" id="SFLDG01386">
    <property type="entry name" value="main_SPASM_domain-containing"/>
    <property type="match status" value="1"/>
</dbReference>
<dbReference type="Proteomes" id="UP000297149">
    <property type="component" value="Plasmid ph5-4"/>
</dbReference>
<geneLocation type="plasmid" evidence="9">
    <name>pH5-1</name>
</geneLocation>
<evidence type="ECO:0000259" key="8">
    <source>
        <dbReference type="Pfam" id="PF04055"/>
    </source>
</evidence>
<evidence type="ECO:0000256" key="1">
    <source>
        <dbReference type="ARBA" id="ARBA00001966"/>
    </source>
</evidence>
<dbReference type="PROSITE" id="PS01305">
    <property type="entry name" value="MOAA_NIFB_PQQE"/>
    <property type="match status" value="1"/>
</dbReference>
<comment type="similarity">
    <text evidence="7">Belongs to the radical SAM superfamily. Anaerobic sulfatase-maturating enzyme family.</text>
</comment>
<reference evidence="11" key="1">
    <citation type="submission" date="2019-02" db="EMBL/GenBank/DDBJ databases">
        <title>Isolation and identification of novel species under the genus Muribaculum.</title>
        <authorList>
            <person name="Miyake S."/>
            <person name="Ding Y."/>
            <person name="Low A."/>
            <person name="Soh M."/>
            <person name="Seedorf H."/>
        </authorList>
    </citation>
    <scope>NUCLEOTIDE SEQUENCE [LARGE SCALE GENOMIC DNA]</scope>
    <source>
        <strain evidence="11">H5</strain>
        <plasmid evidence="11">ph5-1</plasmid>
        <plasmid evidence="11">ph5-4</plasmid>
    </source>
</reference>
<dbReference type="SFLD" id="SFLDS00029">
    <property type="entry name" value="Radical_SAM"/>
    <property type="match status" value="1"/>
</dbReference>
<keyword evidence="2" id="KW-0004">4Fe-4S</keyword>
<evidence type="ECO:0000256" key="2">
    <source>
        <dbReference type="ARBA" id="ARBA00022485"/>
    </source>
</evidence>
<evidence type="ECO:0000256" key="7">
    <source>
        <dbReference type="ARBA" id="ARBA00023601"/>
    </source>
</evidence>
<dbReference type="PANTHER" id="PTHR43273:SF3">
    <property type="entry name" value="ANAEROBIC SULFATASE-MATURATING ENZYME HOMOLOG ASLB-RELATED"/>
    <property type="match status" value="1"/>
</dbReference>
<evidence type="ECO:0000313" key="11">
    <source>
        <dbReference type="Proteomes" id="UP000297149"/>
    </source>
</evidence>
<dbReference type="KEGG" id="ddb:E7747_16015"/>
<dbReference type="EMBL" id="CP039397">
    <property type="protein sequence ID" value="QCD43757.1"/>
    <property type="molecule type" value="Genomic_DNA"/>
</dbReference>
<dbReference type="Gene3D" id="3.20.20.70">
    <property type="entry name" value="Aldolase class I"/>
    <property type="match status" value="1"/>
</dbReference>
<dbReference type="Proteomes" id="UP000297149">
    <property type="component" value="Plasmid ph5-1"/>
</dbReference>
<evidence type="ECO:0000256" key="3">
    <source>
        <dbReference type="ARBA" id="ARBA00022691"/>
    </source>
</evidence>
<evidence type="ECO:0000256" key="4">
    <source>
        <dbReference type="ARBA" id="ARBA00022723"/>
    </source>
</evidence>
<organism evidence="9 11">
    <name type="scientific">Duncaniella dubosii</name>
    <dbReference type="NCBI Taxonomy" id="2518971"/>
    <lineage>
        <taxon>Bacteria</taxon>
        <taxon>Pseudomonadati</taxon>
        <taxon>Bacteroidota</taxon>
        <taxon>Bacteroidia</taxon>
        <taxon>Bacteroidales</taxon>
        <taxon>Muribaculaceae</taxon>
        <taxon>Duncaniella</taxon>
    </lineage>
</organism>
<dbReference type="AlphaFoldDB" id="A0A4P7W6J2"/>
<protein>
    <submittedName>
        <fullName evidence="9">Radical SAM peptide maturase</fullName>
    </submittedName>
</protein>
<geneLocation type="plasmid" evidence="11">
    <name>ph5-4</name>
</geneLocation>
<keyword evidence="6" id="KW-0411">Iron-sulfur</keyword>
<dbReference type="InterPro" id="IPR026407">
    <property type="entry name" value="SAM_GG-Bacter"/>
</dbReference>
<dbReference type="InterPro" id="IPR023867">
    <property type="entry name" value="Sulphatase_maturase_rSAM"/>
</dbReference>
<evidence type="ECO:0000313" key="10">
    <source>
        <dbReference type="EMBL" id="QCD43818.1"/>
    </source>
</evidence>
<evidence type="ECO:0000256" key="6">
    <source>
        <dbReference type="ARBA" id="ARBA00023014"/>
    </source>
</evidence>
<proteinExistence type="inferred from homology"/>
<geneLocation type="plasmid" evidence="10">
    <name>pH5-4</name>
</geneLocation>
<dbReference type="InterPro" id="IPR013785">
    <property type="entry name" value="Aldolase_TIM"/>
</dbReference>
<keyword evidence="9" id="KW-0614">Plasmid</keyword>
<keyword evidence="3" id="KW-0949">S-adenosyl-L-methionine</keyword>
<dbReference type="GO" id="GO:0046872">
    <property type="term" value="F:metal ion binding"/>
    <property type="evidence" value="ECO:0007669"/>
    <property type="project" value="UniProtKB-KW"/>
</dbReference>
<dbReference type="InterPro" id="IPR058240">
    <property type="entry name" value="rSAM_sf"/>
</dbReference>
<gene>
    <name evidence="9" type="ORF">E7747_16015</name>
    <name evidence="10" type="ORF">E7747_16360</name>
</gene>
<dbReference type="KEGG" id="ddb:E7747_16360"/>
<name>A0A4P7W6J2_9BACT</name>
<keyword evidence="5" id="KW-0408">Iron</keyword>
<dbReference type="NCBIfam" id="TIGR04148">
    <property type="entry name" value="GG_samocin_CFB"/>
    <property type="match status" value="1"/>
</dbReference>
<dbReference type="InterPro" id="IPR000385">
    <property type="entry name" value="MoaA_NifB_PqqE_Fe-S-bd_CS"/>
</dbReference>
<dbReference type="EMBL" id="CP039400">
    <property type="protein sequence ID" value="QCD43818.1"/>
    <property type="molecule type" value="Genomic_DNA"/>
</dbReference>
<dbReference type="SFLD" id="SFLDG01067">
    <property type="entry name" value="SPASM/twitch_domain_containing"/>
    <property type="match status" value="1"/>
</dbReference>
<dbReference type="Pfam" id="PF04055">
    <property type="entry name" value="Radical_SAM"/>
    <property type="match status" value="1"/>
</dbReference>
<dbReference type="GO" id="GO:0051539">
    <property type="term" value="F:4 iron, 4 sulfur cluster binding"/>
    <property type="evidence" value="ECO:0007669"/>
    <property type="project" value="UniProtKB-KW"/>
</dbReference>
<dbReference type="PANTHER" id="PTHR43273">
    <property type="entry name" value="ANAEROBIC SULFATASE-MATURATING ENZYME HOMOLOG ASLB-RELATED"/>
    <property type="match status" value="1"/>
</dbReference>
<feature type="domain" description="Radical SAM core" evidence="8">
    <location>
        <begin position="84"/>
        <end position="235"/>
    </location>
</feature>
<dbReference type="GO" id="GO:0016491">
    <property type="term" value="F:oxidoreductase activity"/>
    <property type="evidence" value="ECO:0007669"/>
    <property type="project" value="InterPro"/>
</dbReference>
<dbReference type="RefSeq" id="WP_136417192.1">
    <property type="nucleotide sequence ID" value="NZ_CP039397.1"/>
</dbReference>
<evidence type="ECO:0000313" key="9">
    <source>
        <dbReference type="EMBL" id="QCD43757.1"/>
    </source>
</evidence>
<comment type="cofactor">
    <cofactor evidence="1">
        <name>[4Fe-4S] cluster</name>
        <dbReference type="ChEBI" id="CHEBI:49883"/>
    </cofactor>
</comment>
<keyword evidence="4" id="KW-0479">Metal-binding</keyword>
<sequence length="472" mass="55224">MEIIKSAAGHNYIYDRNTSYISLSSNYSPKENENQVNPHFAKKLDYLTRHGIISQEKSENNQYRLLTKKDIDDAIINTHQIILEVTDKCNLDCYYCGYGHFYDNYDARLNRDLPLDSFKTLYNYLKNLWETSYNKGCSYLRISFYGGEPLCNFQFIHDAVMYTRNNPILNKKIVFSMTTNAVLLDKYMDFLVENNFEILISLDGDKFNDSYRTFKNGTGSFDTVISNIDKLQSTYPIFFNKNIKFNSVLHNRNSVREANHFIYSRYNKRPMTNELNVFGIAKCKRAEFLKIFHSKTSEFNSMSNEEKQVYERQSPHIIQCEKWLFSTLMKTYSVNIFDALSDNFIESLDSNRQEIPTKTCIPFSRKIFVSVNGGIFPCERIGNEFNFGNISGNELYINYDNIIERYNQLFLKYITACKTCKAKDFCSVCVVSDINGYEVCNRAKPRNIEEIISFFEANPEEIREIIKNISII</sequence>
<dbReference type="InterPro" id="IPR007197">
    <property type="entry name" value="rSAM"/>
</dbReference>
<reference evidence="9" key="2">
    <citation type="journal article" date="2020" name="Int. J. Syst. Evol. Microbiol.">
        <title>Cultivation and description of Duncaniella dubosii sp. nov., Duncaniella freteri sp. nov. and emended description of the species Duncaniella muris.</title>
        <authorList>
            <person name="Miyake S."/>
            <person name="Ding Y."/>
            <person name="Soh M."/>
            <person name="Low A."/>
            <person name="Seedorf H."/>
        </authorList>
    </citation>
    <scope>NUCLEOTIDE SEQUENCE</scope>
    <source>
        <strain evidence="9">H5</strain>
    </source>
</reference>